<feature type="compositionally biased region" description="Polar residues" evidence="1">
    <location>
        <begin position="223"/>
        <end position="235"/>
    </location>
</feature>
<organism evidence="4">
    <name type="scientific">Rhodotorula toruloides</name>
    <name type="common">Yeast</name>
    <name type="synonym">Rhodosporidium toruloides</name>
    <dbReference type="NCBI Taxonomy" id="5286"/>
    <lineage>
        <taxon>Eukaryota</taxon>
        <taxon>Fungi</taxon>
        <taxon>Dikarya</taxon>
        <taxon>Basidiomycota</taxon>
        <taxon>Pucciniomycotina</taxon>
        <taxon>Microbotryomycetes</taxon>
        <taxon>Sporidiobolales</taxon>
        <taxon>Sporidiobolaceae</taxon>
        <taxon>Rhodotorula</taxon>
    </lineage>
</organism>
<dbReference type="EMBL" id="LK052946">
    <property type="protein sequence ID" value="CDR45758.1"/>
    <property type="molecule type" value="Genomic_DNA"/>
</dbReference>
<dbReference type="InterPro" id="IPR047168">
    <property type="entry name" value="LEC1-like"/>
</dbReference>
<evidence type="ECO:0000259" key="3">
    <source>
        <dbReference type="Pfam" id="PF12828"/>
    </source>
</evidence>
<dbReference type="PANTHER" id="PTHR47185">
    <property type="entry name" value="PX DOMAIN-CONTAINING PROTEIN YPR097W"/>
    <property type="match status" value="1"/>
</dbReference>
<accession>A0A061B8R1</accession>
<feature type="region of interest" description="Disordered" evidence="1">
    <location>
        <begin position="1"/>
        <end position="307"/>
    </location>
</feature>
<dbReference type="Pfam" id="PF12828">
    <property type="entry name" value="PXB"/>
    <property type="match status" value="1"/>
</dbReference>
<feature type="region of interest" description="Disordered" evidence="1">
    <location>
        <begin position="1163"/>
        <end position="1196"/>
    </location>
</feature>
<name>A0A061B8R1_RHOTO</name>
<feature type="compositionally biased region" description="Pro residues" evidence="1">
    <location>
        <begin position="266"/>
        <end position="280"/>
    </location>
</feature>
<gene>
    <name evidence="4" type="ORF">RHTO0S_11e04324g</name>
</gene>
<feature type="compositionally biased region" description="Basic residues" evidence="1">
    <location>
        <begin position="190"/>
        <end position="201"/>
    </location>
</feature>
<sequence length="1242" mass="139970">MGEFIDYSKPIKSARSTPQHSPPLEDRDDQVGVKSARLPRDDDQDEQHLQPPRRPSRKKSRSSSRYRTAEEDEDGEVNGQSGDVEETGQRHFLAASPLDGRNGPQIVDYSRHARPKSSTFTEDFEAPPSPSAIPVKDFDDQDDDDADEEGDHRPPPRSAPHRRSSLSAAKQPVSPTLQKPKSPPVSPKHSGPRKLVRRKSKSARDFEAEMAALNVNGGAAHSQPRNHVSPTSSRSGDGYISPPPQYQERPLSRTRSRSRSRTSAASPPPPAAAPSSPPTRPYSQSSSRPYNNDLPSRNDDEDPLSLTPQDRHYLSRILINLQMQKEFSALSQVGTLTRYGNPFLSVATGPNSKPRRAEEAKGGLFGLLGGGAEKRDPAFEGYRWDEEDVEDSPICQYLYWRFLYNMPGLRNAKLEYWQENIQPFFDSFAERDLSSTVERGEVTKRRMLSLGFVRVLGTYYSTCYRPLGPSAPARPTISMMRKIDLLVPGSMDNMWKILFPDRRVGYNAWVAVVQEKEERGGTAFRIVSRVVVAPGQPLYHALQSWPAIQSFASSLASLDPQNRLDLPLLPHASSSTPPSRQTIQRYLRLLVITLSAPPPSLEGSPALTSAREKLESFLLGSSSNQKISGRDLAEWVRRGEEEEDKDDKKHVRWVEMGRKVKKLRTTWANYRKALIEGDEIDKSMAQVRRVAQTSSLPAEYRDAEEWATIWVAGMLHYIFAGSVNGPEILNILKSFHSLIPYGPIKLGLSLVNPTLAIRAIVQLLLGQPAGQLSLFQRIWQIVCNAANRHQRKLIEKFRKQLGHDSICDALHAHVQEGYVQRQKTKKEALDRDEDIVLTILRERGSQRDYELVEGWHEDFVESGGDPTHSSGAKSFADLKELLAAYYRYRDREQVLAIALEANTPRLLHASIATFYQTIHDVANASKLSERVGDIQYFLDDMIKCCETGKMTRADFINLARRHHEKVYYFVRELATGNEHLLDPLLDWSRSGLSFIRSGIPPSRSASHDSPSKRAGVDLDALLPSNPKKREKILREVRSQVKWTRFKKAQTDMQLRIDLLQADAGDRKQSWEWKLDREALWQDFLAQLPQEEVVREPEGLETRMGPGGDLEWAWWAGKDVFGAADKVGVVKAHRESAGEAYREVEKEDKPAAGKIGGAMLGRKLSRRSSNVSQVRKDGYRDAEEDDEAYEDGEDTFANGRWKRAEEEQLAIPAAKIEATRGLLGKYIDQIKDSLAEARKRQIK</sequence>
<feature type="compositionally biased region" description="Basic residues" evidence="1">
    <location>
        <begin position="54"/>
        <end position="64"/>
    </location>
</feature>
<dbReference type="InterPro" id="IPR024554">
    <property type="entry name" value="LEC1-like_C"/>
</dbReference>
<dbReference type="InterPro" id="IPR024555">
    <property type="entry name" value="PX-associated"/>
</dbReference>
<feature type="domain" description="PX" evidence="2">
    <location>
        <begin position="681"/>
        <end position="996"/>
    </location>
</feature>
<protein>
    <submittedName>
        <fullName evidence="4">RHTO0S11e04324g1_1</fullName>
    </submittedName>
</protein>
<reference evidence="4" key="1">
    <citation type="journal article" date="2014" name="Genome Announc.">
        <title>Draft genome sequence of Rhodosporidium toruloides CECT1137, an oleaginous yeast of biotechnological interest.</title>
        <authorList>
            <person name="Morin N."/>
            <person name="Calcas X."/>
            <person name="Devillers H."/>
            <person name="Durrens P."/>
            <person name="Sherman D.J."/>
            <person name="Nicaud J.-M."/>
            <person name="Neuveglise C."/>
        </authorList>
    </citation>
    <scope>NUCLEOTIDE SEQUENCE</scope>
    <source>
        <strain evidence="4">CECT1137</strain>
    </source>
</reference>
<evidence type="ECO:0000256" key="1">
    <source>
        <dbReference type="SAM" id="MobiDB-lite"/>
    </source>
</evidence>
<evidence type="ECO:0000313" key="4">
    <source>
        <dbReference type="EMBL" id="CDR45758.1"/>
    </source>
</evidence>
<dbReference type="GO" id="GO:0035091">
    <property type="term" value="F:phosphatidylinositol binding"/>
    <property type="evidence" value="ECO:0007669"/>
    <property type="project" value="TreeGrafter"/>
</dbReference>
<feature type="compositionally biased region" description="Acidic residues" evidence="1">
    <location>
        <begin position="139"/>
        <end position="149"/>
    </location>
</feature>
<feature type="domain" description="PX-associated" evidence="3">
    <location>
        <begin position="305"/>
        <end position="460"/>
    </location>
</feature>
<dbReference type="Pfam" id="PF12825">
    <property type="entry name" value="DUF3818"/>
    <property type="match status" value="1"/>
</dbReference>
<dbReference type="OrthoDB" id="2414662at2759"/>
<proteinExistence type="predicted"/>
<feature type="compositionally biased region" description="Acidic residues" evidence="1">
    <location>
        <begin position="1181"/>
        <end position="1193"/>
    </location>
</feature>
<dbReference type="PANTHER" id="PTHR47185:SF1">
    <property type="entry name" value="PX DOMAIN-CONTAINING PROTEIN YPR097W"/>
    <property type="match status" value="1"/>
</dbReference>
<dbReference type="AlphaFoldDB" id="A0A061B8R1"/>
<feature type="compositionally biased region" description="Polar residues" evidence="1">
    <location>
        <begin position="282"/>
        <end position="295"/>
    </location>
</feature>
<evidence type="ECO:0000259" key="2">
    <source>
        <dbReference type="Pfam" id="PF12825"/>
    </source>
</evidence>